<keyword evidence="2" id="KW-1185">Reference proteome</keyword>
<gene>
    <name evidence="1" type="ORF">B0T22DRAFT_197021</name>
</gene>
<name>A0AAE0X3V1_9PEZI</name>
<reference evidence="1" key="1">
    <citation type="journal article" date="2023" name="Mol. Phylogenet. Evol.">
        <title>Genome-scale phylogeny and comparative genomics of the fungal order Sordariales.</title>
        <authorList>
            <person name="Hensen N."/>
            <person name="Bonometti L."/>
            <person name="Westerberg I."/>
            <person name="Brannstrom I.O."/>
            <person name="Guillou S."/>
            <person name="Cros-Aarteil S."/>
            <person name="Calhoun S."/>
            <person name="Haridas S."/>
            <person name="Kuo A."/>
            <person name="Mondo S."/>
            <person name="Pangilinan J."/>
            <person name="Riley R."/>
            <person name="LaButti K."/>
            <person name="Andreopoulos B."/>
            <person name="Lipzen A."/>
            <person name="Chen C."/>
            <person name="Yan M."/>
            <person name="Daum C."/>
            <person name="Ng V."/>
            <person name="Clum A."/>
            <person name="Steindorff A."/>
            <person name="Ohm R.A."/>
            <person name="Martin F."/>
            <person name="Silar P."/>
            <person name="Natvig D.O."/>
            <person name="Lalanne C."/>
            <person name="Gautier V."/>
            <person name="Ament-Velasquez S.L."/>
            <person name="Kruys A."/>
            <person name="Hutchinson M.I."/>
            <person name="Powell A.J."/>
            <person name="Barry K."/>
            <person name="Miller A.N."/>
            <person name="Grigoriev I.V."/>
            <person name="Debuchy R."/>
            <person name="Gladieux P."/>
            <person name="Hiltunen Thoren M."/>
            <person name="Johannesson H."/>
        </authorList>
    </citation>
    <scope>NUCLEOTIDE SEQUENCE</scope>
    <source>
        <strain evidence="1">CBS 314.62</strain>
    </source>
</reference>
<evidence type="ECO:0000313" key="2">
    <source>
        <dbReference type="Proteomes" id="UP001270362"/>
    </source>
</evidence>
<organism evidence="1 2">
    <name type="scientific">Podospora appendiculata</name>
    <dbReference type="NCBI Taxonomy" id="314037"/>
    <lineage>
        <taxon>Eukaryota</taxon>
        <taxon>Fungi</taxon>
        <taxon>Dikarya</taxon>
        <taxon>Ascomycota</taxon>
        <taxon>Pezizomycotina</taxon>
        <taxon>Sordariomycetes</taxon>
        <taxon>Sordariomycetidae</taxon>
        <taxon>Sordariales</taxon>
        <taxon>Podosporaceae</taxon>
        <taxon>Podospora</taxon>
    </lineage>
</organism>
<reference evidence="1" key="2">
    <citation type="submission" date="2023-06" db="EMBL/GenBank/DDBJ databases">
        <authorList>
            <consortium name="Lawrence Berkeley National Laboratory"/>
            <person name="Haridas S."/>
            <person name="Hensen N."/>
            <person name="Bonometti L."/>
            <person name="Westerberg I."/>
            <person name="Brannstrom I.O."/>
            <person name="Guillou S."/>
            <person name="Cros-Aarteil S."/>
            <person name="Calhoun S."/>
            <person name="Kuo A."/>
            <person name="Mondo S."/>
            <person name="Pangilinan J."/>
            <person name="Riley R."/>
            <person name="Labutti K."/>
            <person name="Andreopoulos B."/>
            <person name="Lipzen A."/>
            <person name="Chen C."/>
            <person name="Yanf M."/>
            <person name="Daum C."/>
            <person name="Ng V."/>
            <person name="Clum A."/>
            <person name="Steindorff A."/>
            <person name="Ohm R."/>
            <person name="Martin F."/>
            <person name="Silar P."/>
            <person name="Natvig D."/>
            <person name="Lalanne C."/>
            <person name="Gautier V."/>
            <person name="Ament-Velasquez S.L."/>
            <person name="Kruys A."/>
            <person name="Hutchinson M.I."/>
            <person name="Powell A.J."/>
            <person name="Barry K."/>
            <person name="Miller A.N."/>
            <person name="Grigoriev I.V."/>
            <person name="Debuchy R."/>
            <person name="Gladieux P."/>
            <person name="Thoren M.H."/>
            <person name="Johannesson H."/>
        </authorList>
    </citation>
    <scope>NUCLEOTIDE SEQUENCE</scope>
    <source>
        <strain evidence="1">CBS 314.62</strain>
    </source>
</reference>
<dbReference type="EMBL" id="JAULSO010000003">
    <property type="protein sequence ID" value="KAK3684749.1"/>
    <property type="molecule type" value="Genomic_DNA"/>
</dbReference>
<protein>
    <submittedName>
        <fullName evidence="1">Uncharacterized protein</fullName>
    </submittedName>
</protein>
<evidence type="ECO:0000313" key="1">
    <source>
        <dbReference type="EMBL" id="KAK3684749.1"/>
    </source>
</evidence>
<accession>A0AAE0X3V1</accession>
<proteinExistence type="predicted"/>
<dbReference type="Proteomes" id="UP001270362">
    <property type="component" value="Unassembled WGS sequence"/>
</dbReference>
<sequence length="257" mass="28330">MKVSSKSRYVDPTKVLLQQDGDFSETGASDVRVCCGRARIELLNDARARKAASFCRHNSRSLRPGPACRWFGRAPIVPDGERSNAPGQYGKLRQGSSDRYLVLLRFQVRAGECNLPWMQTSKAAAHLHRRRESVCFRGHDGLAATLCWRARLNGVRAGRSTACPTDLPPCHSVLKSRLQTEPAPGKSEPYLSVAEKAAMKDTCMCPVGCRVFALACAPRGAQDPRAFSLENHGTLEARVQPTKKMQRSAQTWKPALP</sequence>
<dbReference type="AlphaFoldDB" id="A0AAE0X3V1"/>
<comment type="caution">
    <text evidence="1">The sequence shown here is derived from an EMBL/GenBank/DDBJ whole genome shotgun (WGS) entry which is preliminary data.</text>
</comment>